<comment type="caution">
    <text evidence="2">The sequence shown here is derived from an EMBL/GenBank/DDBJ whole genome shotgun (WGS) entry which is preliminary data.</text>
</comment>
<reference evidence="2" key="1">
    <citation type="submission" date="2023-03" db="EMBL/GenBank/DDBJ databases">
        <title>Chitinimonas shenzhenensis gen. nov., sp. nov., a novel member of family Burkholderiaceae isolated from activated sludge collected in Shen Zhen, China.</title>
        <authorList>
            <person name="Wang X."/>
        </authorList>
    </citation>
    <scope>NUCLEOTIDE SEQUENCE</scope>
    <source>
        <strain evidence="2">DQS-5</strain>
    </source>
</reference>
<feature type="chain" id="PRO_5047452845" evidence="1">
    <location>
        <begin position="24"/>
        <end position="315"/>
    </location>
</feature>
<sequence length="315" mass="32027">MKHTIKKLGIGLGLMATSAGAFAAGSTLGLHTFGDPLVYAKGGGTPLYTAFLPSGNQSSDSVILLELTQGTGTAPGTWQYFVSRTNLGTAPAIAGMVNTISVGVSNDSFASWSITASTSGAVASSYTYYGAVGNYSTTGGPLAPSATKGEILVPFSYSSAVSSATCNISFNAYVGTDDYMQYVIDHVSANNAVALFTSTGHANMSSVSALYTITTKSGGATSDTITGSYTTDPNAWLAPLVSFGQTGTSFPVRTFTYASVNVSNVAGGANSTGTYSVGSAAMKQLQACTTLANNRLALNSLGLVVGGKVGMLRIW</sequence>
<dbReference type="RefSeq" id="WP_284101412.1">
    <property type="nucleotide sequence ID" value="NZ_JARRAF010000015.1"/>
</dbReference>
<name>A0ABT7DYF6_9NEIS</name>
<evidence type="ECO:0000313" key="2">
    <source>
        <dbReference type="EMBL" id="MDK2125100.1"/>
    </source>
</evidence>
<proteinExistence type="predicted"/>
<feature type="signal peptide" evidence="1">
    <location>
        <begin position="1"/>
        <end position="23"/>
    </location>
</feature>
<dbReference type="EMBL" id="JARRAF010000015">
    <property type="protein sequence ID" value="MDK2125100.1"/>
    <property type="molecule type" value="Genomic_DNA"/>
</dbReference>
<dbReference type="Proteomes" id="UP001172778">
    <property type="component" value="Unassembled WGS sequence"/>
</dbReference>
<keyword evidence="1" id="KW-0732">Signal</keyword>
<evidence type="ECO:0000313" key="3">
    <source>
        <dbReference type="Proteomes" id="UP001172778"/>
    </source>
</evidence>
<organism evidence="2 3">
    <name type="scientific">Parachitinimonas caeni</name>
    <dbReference type="NCBI Taxonomy" id="3031301"/>
    <lineage>
        <taxon>Bacteria</taxon>
        <taxon>Pseudomonadati</taxon>
        <taxon>Pseudomonadota</taxon>
        <taxon>Betaproteobacteria</taxon>
        <taxon>Neisseriales</taxon>
        <taxon>Chitinibacteraceae</taxon>
        <taxon>Parachitinimonas</taxon>
    </lineage>
</organism>
<keyword evidence="3" id="KW-1185">Reference proteome</keyword>
<gene>
    <name evidence="2" type="ORF">PZA18_13680</name>
</gene>
<evidence type="ECO:0000256" key="1">
    <source>
        <dbReference type="SAM" id="SignalP"/>
    </source>
</evidence>
<protein>
    <submittedName>
        <fullName evidence="2">Uncharacterized protein</fullName>
    </submittedName>
</protein>
<accession>A0ABT7DYF6</accession>